<dbReference type="InterPro" id="IPR024402">
    <property type="entry name" value="DUF2726"/>
</dbReference>
<sequence>MTKLKRIVNRQEEKTLREIQEISRKYEYNVYVKIRLADVLHIDGSGIESEYYSFSLKSHFDFLVCDMRQYPLFAIEFDGPTHLEHHQTLRDQKKDTLCERFNLPLLRIKNNHLLKKYNKASLLQWIISAWELQKGFYAAQTDGQIPIDEDFDPVMLWHSGKTLEEIHPHWIALRPRLHIEKLHKTGQLPVRHTCSMTFTDEQENNRGIEWIDVEGGQVVYIESAMRKQQFPLYLGELFREILTVSLHEKLMHFLETGNGAVAPENVSCRLKELNEKYTFSGSFTG</sequence>
<proteinExistence type="predicted"/>
<dbReference type="Gene3D" id="3.40.960.10">
    <property type="entry name" value="VSR Endonuclease"/>
    <property type="match status" value="1"/>
</dbReference>
<protein>
    <recommendedName>
        <fullName evidence="1">DUF2726 domain-containing protein</fullName>
    </recommendedName>
</protein>
<organism evidence="2 3">
    <name type="scientific">Acetobacter malorum</name>
    <dbReference type="NCBI Taxonomy" id="178901"/>
    <lineage>
        <taxon>Bacteria</taxon>
        <taxon>Pseudomonadati</taxon>
        <taxon>Pseudomonadota</taxon>
        <taxon>Alphaproteobacteria</taxon>
        <taxon>Acetobacterales</taxon>
        <taxon>Acetobacteraceae</taxon>
        <taxon>Acetobacter</taxon>
    </lineage>
</organism>
<evidence type="ECO:0000313" key="2">
    <source>
        <dbReference type="EMBL" id="KXV72782.1"/>
    </source>
</evidence>
<dbReference type="Pfam" id="PF10881">
    <property type="entry name" value="DUF2726"/>
    <property type="match status" value="1"/>
</dbReference>
<evidence type="ECO:0000313" key="3">
    <source>
        <dbReference type="Proteomes" id="UP000075377"/>
    </source>
</evidence>
<dbReference type="RefSeq" id="WP_061498414.1">
    <property type="nucleotide sequence ID" value="NZ_LHZX01000151.1"/>
</dbReference>
<dbReference type="Proteomes" id="UP000075377">
    <property type="component" value="Unassembled WGS sequence"/>
</dbReference>
<feature type="domain" description="DUF2726" evidence="1">
    <location>
        <begin position="6"/>
        <end position="111"/>
    </location>
</feature>
<evidence type="ECO:0000259" key="1">
    <source>
        <dbReference type="Pfam" id="PF10881"/>
    </source>
</evidence>
<gene>
    <name evidence="2" type="ORF">AD951_01170</name>
</gene>
<dbReference type="EMBL" id="LHZX01000151">
    <property type="protein sequence ID" value="KXV72782.1"/>
    <property type="molecule type" value="Genomic_DNA"/>
</dbReference>
<dbReference type="OrthoDB" id="5185462at2"/>
<name>A0A149UXY3_9PROT</name>
<dbReference type="AlphaFoldDB" id="A0A149UXY3"/>
<accession>A0A149UXY3</accession>
<dbReference type="PATRIC" id="fig|178901.14.peg.1188"/>
<comment type="caution">
    <text evidence="2">The sequence shown here is derived from an EMBL/GenBank/DDBJ whole genome shotgun (WGS) entry which is preliminary data.</text>
</comment>
<reference evidence="2 3" key="1">
    <citation type="submission" date="2015-06" db="EMBL/GenBank/DDBJ databases">
        <title>Improved classification and identification of acetic acid bacteria using matrix-assisted laser desorption/ionization time-of-flight mass spectrometry; Gluconobacter nephelii and Gluconobacter uchimurae are later heterotypic synonyms of Gluconobacter japonicus and Gluconobacter oxydans, respectively.</title>
        <authorList>
            <person name="Li L."/>
            <person name="Cleenwerck I."/>
            <person name="De Vuyst L."/>
            <person name="Vandamme P."/>
        </authorList>
    </citation>
    <scope>NUCLEOTIDE SEQUENCE [LARGE SCALE GENOMIC DNA]</scope>
    <source>
        <strain evidence="2 3">LMG 1699</strain>
    </source>
</reference>